<dbReference type="AlphaFoldDB" id="A0AAN6TPX7"/>
<dbReference type="Proteomes" id="UP001302602">
    <property type="component" value="Unassembled WGS sequence"/>
</dbReference>
<comment type="caution">
    <text evidence="1">The sequence shown here is derived from an EMBL/GenBank/DDBJ whole genome shotgun (WGS) entry which is preliminary data.</text>
</comment>
<name>A0AAN6TPX7_9PEZI</name>
<accession>A0AAN6TPX7</accession>
<sequence>MRSEPHPPSSCPQLCLHGLSTSSTMTYDVALLQPPNFQLRSFLVPEYSRYGQVIRSLWRALSLKCNGKCVATATLSSRSISFWIVVVTAGLSESAWIATSRGHQLQFLLDLAGGQRGQFRGD</sequence>
<dbReference type="GeneID" id="87824276"/>
<organism evidence="1 2">
    <name type="scientific">Parathielavia appendiculata</name>
    <dbReference type="NCBI Taxonomy" id="2587402"/>
    <lineage>
        <taxon>Eukaryota</taxon>
        <taxon>Fungi</taxon>
        <taxon>Dikarya</taxon>
        <taxon>Ascomycota</taxon>
        <taxon>Pezizomycotina</taxon>
        <taxon>Sordariomycetes</taxon>
        <taxon>Sordariomycetidae</taxon>
        <taxon>Sordariales</taxon>
        <taxon>Chaetomiaceae</taxon>
        <taxon>Parathielavia</taxon>
    </lineage>
</organism>
<reference evidence="1" key="1">
    <citation type="journal article" date="2023" name="Mol. Phylogenet. Evol.">
        <title>Genome-scale phylogeny and comparative genomics of the fungal order Sordariales.</title>
        <authorList>
            <person name="Hensen N."/>
            <person name="Bonometti L."/>
            <person name="Westerberg I."/>
            <person name="Brannstrom I.O."/>
            <person name="Guillou S."/>
            <person name="Cros-Aarteil S."/>
            <person name="Calhoun S."/>
            <person name="Haridas S."/>
            <person name="Kuo A."/>
            <person name="Mondo S."/>
            <person name="Pangilinan J."/>
            <person name="Riley R."/>
            <person name="LaButti K."/>
            <person name="Andreopoulos B."/>
            <person name="Lipzen A."/>
            <person name="Chen C."/>
            <person name="Yan M."/>
            <person name="Daum C."/>
            <person name="Ng V."/>
            <person name="Clum A."/>
            <person name="Steindorff A."/>
            <person name="Ohm R.A."/>
            <person name="Martin F."/>
            <person name="Silar P."/>
            <person name="Natvig D.O."/>
            <person name="Lalanne C."/>
            <person name="Gautier V."/>
            <person name="Ament-Velasquez S.L."/>
            <person name="Kruys A."/>
            <person name="Hutchinson M.I."/>
            <person name="Powell A.J."/>
            <person name="Barry K."/>
            <person name="Miller A.N."/>
            <person name="Grigoriev I.V."/>
            <person name="Debuchy R."/>
            <person name="Gladieux P."/>
            <person name="Hiltunen Thoren M."/>
            <person name="Johannesson H."/>
        </authorList>
    </citation>
    <scope>NUCLEOTIDE SEQUENCE</scope>
    <source>
        <strain evidence="1">CBS 731.68</strain>
    </source>
</reference>
<reference evidence="1" key="2">
    <citation type="submission" date="2023-05" db="EMBL/GenBank/DDBJ databases">
        <authorList>
            <consortium name="Lawrence Berkeley National Laboratory"/>
            <person name="Steindorff A."/>
            <person name="Hensen N."/>
            <person name="Bonometti L."/>
            <person name="Westerberg I."/>
            <person name="Brannstrom I.O."/>
            <person name="Guillou S."/>
            <person name="Cros-Aarteil S."/>
            <person name="Calhoun S."/>
            <person name="Haridas S."/>
            <person name="Kuo A."/>
            <person name="Mondo S."/>
            <person name="Pangilinan J."/>
            <person name="Riley R."/>
            <person name="Labutti K."/>
            <person name="Andreopoulos B."/>
            <person name="Lipzen A."/>
            <person name="Chen C."/>
            <person name="Yanf M."/>
            <person name="Daum C."/>
            <person name="Ng V."/>
            <person name="Clum A."/>
            <person name="Ohm R."/>
            <person name="Martin F."/>
            <person name="Silar P."/>
            <person name="Natvig D."/>
            <person name="Lalanne C."/>
            <person name="Gautier V."/>
            <person name="Ament-Velasquez S.L."/>
            <person name="Kruys A."/>
            <person name="Hutchinson M.I."/>
            <person name="Powell A.J."/>
            <person name="Barry K."/>
            <person name="Miller A.N."/>
            <person name="Grigoriev I.V."/>
            <person name="Debuchy R."/>
            <person name="Gladieux P."/>
            <person name="Thoren M.H."/>
            <person name="Johannesson H."/>
        </authorList>
    </citation>
    <scope>NUCLEOTIDE SEQUENCE</scope>
    <source>
        <strain evidence="1">CBS 731.68</strain>
    </source>
</reference>
<evidence type="ECO:0000313" key="1">
    <source>
        <dbReference type="EMBL" id="KAK4117991.1"/>
    </source>
</evidence>
<evidence type="ECO:0000313" key="2">
    <source>
        <dbReference type="Proteomes" id="UP001302602"/>
    </source>
</evidence>
<dbReference type="EMBL" id="MU853296">
    <property type="protein sequence ID" value="KAK4117991.1"/>
    <property type="molecule type" value="Genomic_DNA"/>
</dbReference>
<gene>
    <name evidence="1" type="ORF">N657DRAFT_465149</name>
</gene>
<proteinExistence type="predicted"/>
<dbReference type="RefSeq" id="XP_062641764.1">
    <property type="nucleotide sequence ID" value="XM_062787506.1"/>
</dbReference>
<keyword evidence="2" id="KW-1185">Reference proteome</keyword>
<protein>
    <submittedName>
        <fullName evidence="1">Uncharacterized protein</fullName>
    </submittedName>
</protein>